<keyword evidence="3" id="KW-0949">S-adenosyl-L-methionine</keyword>
<proteinExistence type="inferred from homology"/>
<evidence type="ECO:0000256" key="4">
    <source>
        <dbReference type="ARBA" id="ARBA00038314"/>
    </source>
</evidence>
<comment type="caution">
    <text evidence="5">The sequence shown here is derived from an EMBL/GenBank/DDBJ whole genome shotgun (WGS) entry which is preliminary data.</text>
</comment>
<evidence type="ECO:0000256" key="2">
    <source>
        <dbReference type="ARBA" id="ARBA00022679"/>
    </source>
</evidence>
<name>A0AAD5W5F2_9AGAR</name>
<protein>
    <submittedName>
        <fullName evidence="5">Uncharacterized protein</fullName>
    </submittedName>
</protein>
<dbReference type="InterPro" id="IPR051654">
    <property type="entry name" value="Meroterpenoid_MTases"/>
</dbReference>
<evidence type="ECO:0000256" key="1">
    <source>
        <dbReference type="ARBA" id="ARBA00005179"/>
    </source>
</evidence>
<dbReference type="GO" id="GO:0016740">
    <property type="term" value="F:transferase activity"/>
    <property type="evidence" value="ECO:0007669"/>
    <property type="project" value="UniProtKB-KW"/>
</dbReference>
<evidence type="ECO:0000313" key="6">
    <source>
        <dbReference type="Proteomes" id="UP001213000"/>
    </source>
</evidence>
<organism evidence="5 6">
    <name type="scientific">Leucocoprinus birnbaumii</name>
    <dbReference type="NCBI Taxonomy" id="56174"/>
    <lineage>
        <taxon>Eukaryota</taxon>
        <taxon>Fungi</taxon>
        <taxon>Dikarya</taxon>
        <taxon>Basidiomycota</taxon>
        <taxon>Agaricomycotina</taxon>
        <taxon>Agaricomycetes</taxon>
        <taxon>Agaricomycetidae</taxon>
        <taxon>Agaricales</taxon>
        <taxon>Agaricineae</taxon>
        <taxon>Agaricaceae</taxon>
        <taxon>Leucocoprinus</taxon>
    </lineage>
</organism>
<comment type="pathway">
    <text evidence="1">Secondary metabolite biosynthesis.</text>
</comment>
<dbReference type="PANTHER" id="PTHR35897:SF1">
    <property type="entry name" value="METHYLTRANSFERASE AUSD"/>
    <property type="match status" value="1"/>
</dbReference>
<keyword evidence="6" id="KW-1185">Reference proteome</keyword>
<dbReference type="InterPro" id="IPR029063">
    <property type="entry name" value="SAM-dependent_MTases_sf"/>
</dbReference>
<dbReference type="Proteomes" id="UP001213000">
    <property type="component" value="Unassembled WGS sequence"/>
</dbReference>
<gene>
    <name evidence="5" type="ORF">NP233_g1602</name>
</gene>
<dbReference type="Gene3D" id="3.40.50.150">
    <property type="entry name" value="Vaccinia Virus protein VP39"/>
    <property type="match status" value="1"/>
</dbReference>
<reference evidence="5" key="1">
    <citation type="submission" date="2022-07" db="EMBL/GenBank/DDBJ databases">
        <title>Genome Sequence of Leucocoprinus birnbaumii.</title>
        <authorList>
            <person name="Buettner E."/>
        </authorList>
    </citation>
    <scope>NUCLEOTIDE SEQUENCE</scope>
    <source>
        <strain evidence="5">VT141</strain>
    </source>
</reference>
<dbReference type="PANTHER" id="PTHR35897">
    <property type="entry name" value="METHYLTRANSFERASE AUSD"/>
    <property type="match status" value="1"/>
</dbReference>
<sequence>MAAPLPVAEVIPPLEPGALELTEEEAAFMKTLTGIQDVEELKRHIVDVQAKAYKVYYYPCIRSFHFTKLKISRLPAYKYLMQLKDDRPGAILLDAGCCSDRATVGNDLRKAVADGWPVENAIATDLEAEFWKYGHELFKSTPETFPAGFIAGDLLSDETLTPQTRFYTPPTTARPSNLQSLKSLTPLNGHISAIHASSFFHLFDEERQANLAKRLASLLSPEPGSIIFGRHGGLPEKGSREVHSMKTDVKVFCHSPESWKELWDGEVFEKGSVRVNVELKVVERPGPGVRIFSREGEEGKAYLLVCVIAFPDVCFPEKVLQEYYKKAMSKKGC</sequence>
<keyword evidence="2" id="KW-0808">Transferase</keyword>
<dbReference type="EMBL" id="JANIEX010000060">
    <property type="protein sequence ID" value="KAJ3574693.1"/>
    <property type="molecule type" value="Genomic_DNA"/>
</dbReference>
<evidence type="ECO:0000256" key="3">
    <source>
        <dbReference type="ARBA" id="ARBA00022691"/>
    </source>
</evidence>
<comment type="similarity">
    <text evidence="4">Belongs to the class I-like SAM-binding methyltransferase superfamily.</text>
</comment>
<evidence type="ECO:0000313" key="5">
    <source>
        <dbReference type="EMBL" id="KAJ3574693.1"/>
    </source>
</evidence>
<dbReference type="SUPFAM" id="SSF53335">
    <property type="entry name" value="S-adenosyl-L-methionine-dependent methyltransferases"/>
    <property type="match status" value="1"/>
</dbReference>
<dbReference type="AlphaFoldDB" id="A0AAD5W5F2"/>
<accession>A0AAD5W5F2</accession>